<accession>A0AAJ2F606</accession>
<dbReference type="Pfam" id="PF24175">
    <property type="entry name" value="SU10_adaptor"/>
    <property type="match status" value="1"/>
</dbReference>
<comment type="caution">
    <text evidence="1">The sequence shown here is derived from an EMBL/GenBank/DDBJ whole genome shotgun (WGS) entry which is preliminary data.</text>
</comment>
<dbReference type="RefSeq" id="WP_209818803.1">
    <property type="nucleotide sequence ID" value="NZ_JAVDTL010000006.1"/>
</dbReference>
<reference evidence="1 3" key="1">
    <citation type="submission" date="2023-07" db="EMBL/GenBank/DDBJ databases">
        <title>Sorghum-associated microbial communities from plants grown in Nebraska, USA.</title>
        <authorList>
            <person name="Schachtman D."/>
        </authorList>
    </citation>
    <scope>NUCLEOTIDE SEQUENCE</scope>
    <source>
        <strain evidence="2 3">BE105</strain>
        <strain evidence="1">BE69</strain>
    </source>
</reference>
<protein>
    <submittedName>
        <fullName evidence="1">Uncharacterized protein</fullName>
    </submittedName>
</protein>
<gene>
    <name evidence="1" type="ORF">J2W88_003922</name>
    <name evidence="2" type="ORF">J2W93_002171</name>
</gene>
<evidence type="ECO:0000313" key="3">
    <source>
        <dbReference type="Proteomes" id="UP001249076"/>
    </source>
</evidence>
<dbReference type="EMBL" id="JAVDTL010000006">
    <property type="protein sequence ID" value="MDR6768618.1"/>
    <property type="molecule type" value="Genomic_DNA"/>
</dbReference>
<organism evidence="1 4">
    <name type="scientific">Acidovorax delafieldii</name>
    <name type="common">Pseudomonas delafieldii</name>
    <dbReference type="NCBI Taxonomy" id="47920"/>
    <lineage>
        <taxon>Bacteria</taxon>
        <taxon>Pseudomonadati</taxon>
        <taxon>Pseudomonadota</taxon>
        <taxon>Betaproteobacteria</taxon>
        <taxon>Burkholderiales</taxon>
        <taxon>Comamonadaceae</taxon>
        <taxon>Acidovorax</taxon>
    </lineage>
</organism>
<dbReference type="AlphaFoldDB" id="A0AAJ2F606"/>
<sequence length="208" mass="23106">MAMTWRQIKDAVAAYAHRDNLEALMPTFLELAEQRIYAGASEGDVPPLRLSSMMTVVNPASSTLPADFLEMKRVSVVISPTYKKPLDFKPLENMGEQELASGSPSFFSLRGNSLVFSPSFSQDVEITYYAKFPALVNDTDSNWLTNNASSVYISAMLVEVGYYTVDPDMTARELSRFASVMNSLQAQDDGNKHSGAQLRIMQDARRLI</sequence>
<evidence type="ECO:0000313" key="4">
    <source>
        <dbReference type="Proteomes" id="UP001253458"/>
    </source>
</evidence>
<evidence type="ECO:0000313" key="1">
    <source>
        <dbReference type="EMBL" id="MDR6768618.1"/>
    </source>
</evidence>
<proteinExistence type="predicted"/>
<dbReference type="Proteomes" id="UP001249076">
    <property type="component" value="Unassembled WGS sequence"/>
</dbReference>
<name>A0AAJ2F606_ACIDE</name>
<evidence type="ECO:0000313" key="2">
    <source>
        <dbReference type="EMBL" id="MDR6837333.1"/>
    </source>
</evidence>
<dbReference type="Proteomes" id="UP001253458">
    <property type="component" value="Unassembled WGS sequence"/>
</dbReference>
<dbReference type="EMBL" id="JAVDTS010000003">
    <property type="protein sequence ID" value="MDR6837333.1"/>
    <property type="molecule type" value="Genomic_DNA"/>
</dbReference>
<dbReference type="InterPro" id="IPR056209">
    <property type="entry name" value="SU10_adaptor"/>
</dbReference>
<keyword evidence="3" id="KW-1185">Reference proteome</keyword>